<evidence type="ECO:0000313" key="1">
    <source>
        <dbReference type="EMBL" id="OEU22863.1"/>
    </source>
</evidence>
<keyword evidence="2" id="KW-1185">Reference proteome</keyword>
<organism evidence="1 2">
    <name type="scientific">Fragilariopsis cylindrus CCMP1102</name>
    <dbReference type="NCBI Taxonomy" id="635003"/>
    <lineage>
        <taxon>Eukaryota</taxon>
        <taxon>Sar</taxon>
        <taxon>Stramenopiles</taxon>
        <taxon>Ochrophyta</taxon>
        <taxon>Bacillariophyta</taxon>
        <taxon>Bacillariophyceae</taxon>
        <taxon>Bacillariophycidae</taxon>
        <taxon>Bacillariales</taxon>
        <taxon>Bacillariaceae</taxon>
        <taxon>Fragilariopsis</taxon>
    </lineage>
</organism>
<dbReference type="InParanoid" id="A0A1E7FYG7"/>
<dbReference type="OrthoDB" id="46175at2759"/>
<evidence type="ECO:0000313" key="2">
    <source>
        <dbReference type="Proteomes" id="UP000095751"/>
    </source>
</evidence>
<gene>
    <name evidence="1" type="ORF">FRACYDRAFT_179396</name>
</gene>
<sequence length="590" mass="67425">MVFFILSKYVTKWIGTPLFRSGLRLRNKLIPTRNKIGYSDTNYLIDMACLIPYSQKIISLAIHDESKHRMIDFRQQRQEQQQLSKVEADNKNNNTTTTTTLAEDTMKMMTDPVVTRRLSNIRVAVLDEYLRQSLLPNNRWSDVENNWRYHLRVVAWARKEFLISKYGPHIQEAMMAYPQLRNSPQLLGTTTGGSGGSLRRRRMFLDLVHRGEINLDNNESNNSTTMTSPFLQLPLSSVIINAFRMKRWNDEKNTERYSYQVENGDGEIDSQIETIMTRNHVDVPVDTDLSSTNIEDILDVVTRGYVKNCGPLNALCQEANFYQLWSREYVKHLGDYLLERTAARRSVDTQQQAHTNDIEEGMPMISQDTVILDIGAGDGVLMHCLRDYMERKVMGVPDNRKINSKKSIPKTGGVIPTMVAIDDMSWRIFTKGPVEKLSAEQALDKYSTTLITQTTPDNATDSTSSLSSDQQDRGPQVIVLCSWMPMGEDWTALFRKEGVDEYILIGEADDGSVGDNWLTWGNPAFYAKNDDADDAETEVNNDEDGISPTPPYVKDRYHRWDMDDLTKFQFSSFDLAVSKSSKTVSFRKSL</sequence>
<name>A0A1E7FYG7_9STRA</name>
<dbReference type="EMBL" id="KV784353">
    <property type="protein sequence ID" value="OEU22863.1"/>
    <property type="molecule type" value="Genomic_DNA"/>
</dbReference>
<accession>A0A1E7FYG7</accession>
<dbReference type="AlphaFoldDB" id="A0A1E7FYG7"/>
<evidence type="ECO:0008006" key="3">
    <source>
        <dbReference type="Google" id="ProtNLM"/>
    </source>
</evidence>
<protein>
    <recommendedName>
        <fullName evidence="3">Methyltransferase domain-containing protein</fullName>
    </recommendedName>
</protein>
<reference evidence="1 2" key="1">
    <citation type="submission" date="2016-09" db="EMBL/GenBank/DDBJ databases">
        <title>Extensive genetic diversity and differential bi-allelic expression allows diatom success in the polar Southern Ocean.</title>
        <authorList>
            <consortium name="DOE Joint Genome Institute"/>
            <person name="Mock T."/>
            <person name="Otillar R.P."/>
            <person name="Strauss J."/>
            <person name="Dupont C."/>
            <person name="Frickenhaus S."/>
            <person name="Maumus F."/>
            <person name="Mcmullan M."/>
            <person name="Sanges R."/>
            <person name="Schmutz J."/>
            <person name="Toseland A."/>
            <person name="Valas R."/>
            <person name="Veluchamy A."/>
            <person name="Ward B.J."/>
            <person name="Allen A."/>
            <person name="Barry K."/>
            <person name="Falciatore A."/>
            <person name="Ferrante M."/>
            <person name="Fortunato A.E."/>
            <person name="Gloeckner G."/>
            <person name="Gruber A."/>
            <person name="Hipkin R."/>
            <person name="Janech M."/>
            <person name="Kroth P."/>
            <person name="Leese F."/>
            <person name="Lindquist E."/>
            <person name="Lyon B.R."/>
            <person name="Martin J."/>
            <person name="Mayer C."/>
            <person name="Parker M."/>
            <person name="Quesneville H."/>
            <person name="Raymond J."/>
            <person name="Uhlig C."/>
            <person name="Valentin K.U."/>
            <person name="Worden A.Z."/>
            <person name="Armbrust E.V."/>
            <person name="Bowler C."/>
            <person name="Green B."/>
            <person name="Moulton V."/>
            <person name="Van Oosterhout C."/>
            <person name="Grigoriev I."/>
        </authorList>
    </citation>
    <scope>NUCLEOTIDE SEQUENCE [LARGE SCALE GENOMIC DNA]</scope>
    <source>
        <strain evidence="1 2">CCMP1102</strain>
    </source>
</reference>
<proteinExistence type="predicted"/>
<dbReference type="KEGG" id="fcy:FRACYDRAFT_179396"/>
<dbReference type="Proteomes" id="UP000095751">
    <property type="component" value="Unassembled WGS sequence"/>
</dbReference>